<dbReference type="AlphaFoldDB" id="A0AAV3PY83"/>
<dbReference type="Proteomes" id="UP001454036">
    <property type="component" value="Unassembled WGS sequence"/>
</dbReference>
<dbReference type="EMBL" id="BAABME010002865">
    <property type="protein sequence ID" value="GAA0156444.1"/>
    <property type="molecule type" value="Genomic_DNA"/>
</dbReference>
<gene>
    <name evidence="1" type="ORF">LIER_13944</name>
</gene>
<evidence type="ECO:0000313" key="2">
    <source>
        <dbReference type="Proteomes" id="UP001454036"/>
    </source>
</evidence>
<keyword evidence="2" id="KW-1185">Reference proteome</keyword>
<accession>A0AAV3PY83</accession>
<sequence length="257" mass="28158">MSATVNWALIVDFLLPEPIVKSNVAIPIGYTECLVNPVSGVCIGYNILRGRTNLSYVDKYKILAELFVFVASLMDLTGSFYSTFPKDRCTDLPSSINSPSQYVFDHSGQVILCQRSFVCCAIDGVKEWLLVSSYSGNMKFVYNELYVGVYGGSSIVYDSRGICLFCASSFVSESILVLEHRSIFFQNLINLSLDLLFPGEVNPPLYRISPIGTSSVGGNTGGYDVRVNTTARKIPKPNVVNGLSDKKDSVPNYSGES</sequence>
<organism evidence="1 2">
    <name type="scientific">Lithospermum erythrorhizon</name>
    <name type="common">Purple gromwell</name>
    <name type="synonym">Lithospermum officinale var. erythrorhizon</name>
    <dbReference type="NCBI Taxonomy" id="34254"/>
    <lineage>
        <taxon>Eukaryota</taxon>
        <taxon>Viridiplantae</taxon>
        <taxon>Streptophyta</taxon>
        <taxon>Embryophyta</taxon>
        <taxon>Tracheophyta</taxon>
        <taxon>Spermatophyta</taxon>
        <taxon>Magnoliopsida</taxon>
        <taxon>eudicotyledons</taxon>
        <taxon>Gunneridae</taxon>
        <taxon>Pentapetalae</taxon>
        <taxon>asterids</taxon>
        <taxon>lamiids</taxon>
        <taxon>Boraginales</taxon>
        <taxon>Boraginaceae</taxon>
        <taxon>Boraginoideae</taxon>
        <taxon>Lithospermeae</taxon>
        <taxon>Lithospermum</taxon>
    </lineage>
</organism>
<name>A0AAV3PY83_LITER</name>
<evidence type="ECO:0000313" key="1">
    <source>
        <dbReference type="EMBL" id="GAA0156444.1"/>
    </source>
</evidence>
<reference evidence="1 2" key="1">
    <citation type="submission" date="2024-01" db="EMBL/GenBank/DDBJ databases">
        <title>The complete chloroplast genome sequence of Lithospermum erythrorhizon: insights into the phylogenetic relationship among Boraginaceae species and the maternal lineages of purple gromwells.</title>
        <authorList>
            <person name="Okada T."/>
            <person name="Watanabe K."/>
        </authorList>
    </citation>
    <scope>NUCLEOTIDE SEQUENCE [LARGE SCALE GENOMIC DNA]</scope>
</reference>
<protein>
    <submittedName>
        <fullName evidence="1">Uncharacterized protein</fullName>
    </submittedName>
</protein>
<comment type="caution">
    <text evidence="1">The sequence shown here is derived from an EMBL/GenBank/DDBJ whole genome shotgun (WGS) entry which is preliminary data.</text>
</comment>
<proteinExistence type="predicted"/>